<dbReference type="InterPro" id="IPR007642">
    <property type="entry name" value="RNA_pol_Rpb2_2"/>
</dbReference>
<feature type="domain" description="RNA polymerase Rpb2" evidence="10">
    <location>
        <begin position="982"/>
        <end position="1055"/>
    </location>
</feature>
<dbReference type="Gene3D" id="2.30.150.10">
    <property type="entry name" value="DNA-directed RNA polymerase, beta subunit, external 1 domain"/>
    <property type="match status" value="1"/>
</dbReference>
<keyword evidence="2 6" id="KW-0808">Transferase</keyword>
<dbReference type="NCBIfam" id="TIGR02013">
    <property type="entry name" value="rpoB"/>
    <property type="match status" value="1"/>
</dbReference>
<evidence type="ECO:0000256" key="2">
    <source>
        <dbReference type="ARBA" id="ARBA00022679"/>
    </source>
</evidence>
<comment type="similarity">
    <text evidence="6 7">Belongs to the RNA polymerase beta chain family.</text>
</comment>
<dbReference type="InterPro" id="IPR037033">
    <property type="entry name" value="DNA-dir_RNAP_su2_hyb_sf"/>
</dbReference>
<dbReference type="GO" id="GO:0003899">
    <property type="term" value="F:DNA-directed RNA polymerase activity"/>
    <property type="evidence" value="ECO:0007669"/>
    <property type="project" value="UniProtKB-UniRule"/>
</dbReference>
<comment type="caution">
    <text evidence="15">The sequence shown here is derived from an EMBL/GenBank/DDBJ whole genome shotgun (WGS) entry which is preliminary data.</text>
</comment>
<evidence type="ECO:0000259" key="13">
    <source>
        <dbReference type="Pfam" id="PF04565"/>
    </source>
</evidence>
<dbReference type="InterPro" id="IPR007645">
    <property type="entry name" value="RNA_pol_Rpb2_3"/>
</dbReference>
<dbReference type="InterPro" id="IPR007121">
    <property type="entry name" value="RNA_pol_bsu_CS"/>
</dbReference>
<dbReference type="Pfam" id="PF04560">
    <property type="entry name" value="RNA_pol_Rpb2_7"/>
    <property type="match status" value="1"/>
</dbReference>
<feature type="domain" description="RNA polymerase Rpb2" evidence="11">
    <location>
        <begin position="133"/>
        <end position="319"/>
    </location>
</feature>
<sequence>MAEKTKLVSFKQKTIMEPPDLLELQKDSFRWFMQEGLAEELRMISPIRGYEGKLELSFSGKFVLGKPKYSTRDCLIRETTYALPLKVEARLLNKKTKEVKSQEVFIGDLPMMTDRGTFIINGAERVIVTQLVRSPGVYYRETRKVDRTGGKVFYYATVIPDRGSWLELETDAGGAIYARINRTRKIPIAMFLSAISCSEKEILEALSEGEFRRKSLKECPILAKDEALIEVYKKLRPGDPVTQEGAQVYLNNLFFNVRRYDLGKVGRYKMNRKLGINVAEDKFVLTKADILAMVKYLISINSGEGIADDIDHLGNRRVRAVGELLQRQIRIGLARIERLVKEQMMIKGDEAVVPGQLINIRPLQAVVKEFFGSSQLSQFLDQTNPLAEITHKRRLSALGPGGLSRERAGFEVRDIHPSHYGRICPIETPEGPNAGLISSLATYAKTNKFGFIECPYLKVEKGVITNKVEYITADVEDFYKIASSDVKRDNKNRIVEDEVPVRFRREFIFAPGRDIDYVGVSPEQIVGITTAMIPFLEHNDANRALMGANMQRQAVPLLNPEAPLVGTGWESKVAEDSRTLVRVENPGKVVNVSAEEVVIKTNSGKKNVYQLINFSRSNQDTLVHQRPVVSVGDKVKTGDLIADGSATQGGELALGRNVLTAFMPWEGYNYEDAILLSERLVKYDLFTTVHIQRLEVEVRATKLGMEEITREIPNLSEEALADLDEKGIITPGSEIKPGDILVGKVTPKGETELPAEEKLLRAIFGDKARDMRDTSLKVPPGEHGKVIAVRTFSRAKGDELPPGVHELVRVYLAQKRKVSIGDKMAGRHGNKGVIAKILPEEEMPYLPDGTPIDVILNPLGVPSRMNIGQVFELLLGQAGHLLNERYKIPAFDEFSGENASENNLADKLNEAARVNNLSWLDKSGRVELRDGRTGKPFGRKIAVGYMYLMKLIHLVDDKMHARSTGPYSLITQQPLGGKAQFGGQRFGEMEVWALEAYGAAHTLQELLTVKSDDVIGRSKVYEAIIKGKPMGKPGIPESFKVLMKELRSLGLNLVTLSKDGKEVNIDEEGKSKKRMPRIFEKSGVGRKRRF</sequence>
<dbReference type="InterPro" id="IPR015712">
    <property type="entry name" value="DNA-dir_RNA_pol_su2"/>
</dbReference>
<dbReference type="AlphaFoldDB" id="A0A1F4TLX9"/>
<gene>
    <name evidence="6" type="primary">rpoB</name>
    <name evidence="15" type="ORF">A2462_00400</name>
</gene>
<dbReference type="NCBIfam" id="NF001616">
    <property type="entry name" value="PRK00405.1"/>
    <property type="match status" value="1"/>
</dbReference>
<dbReference type="PANTHER" id="PTHR20856">
    <property type="entry name" value="DNA-DIRECTED RNA POLYMERASE I SUBUNIT 2"/>
    <property type="match status" value="1"/>
</dbReference>
<dbReference type="InterPro" id="IPR007120">
    <property type="entry name" value="DNA-dir_RNAP_su2_dom"/>
</dbReference>
<dbReference type="Gene3D" id="3.90.1800.10">
    <property type="entry name" value="RNA polymerase alpha subunit dimerisation domain"/>
    <property type="match status" value="1"/>
</dbReference>
<comment type="function">
    <text evidence="6 8">DNA-dependent RNA polymerase catalyzes the transcription of DNA into RNA using the four ribonucleoside triphosphates as substrates.</text>
</comment>
<dbReference type="GO" id="GO:0006351">
    <property type="term" value="P:DNA-templated transcription"/>
    <property type="evidence" value="ECO:0007669"/>
    <property type="project" value="UniProtKB-UniRule"/>
</dbReference>
<accession>A0A1F4TLX9</accession>
<dbReference type="GO" id="GO:0032549">
    <property type="term" value="F:ribonucleoside binding"/>
    <property type="evidence" value="ECO:0007669"/>
    <property type="project" value="InterPro"/>
</dbReference>
<reference evidence="15 16" key="1">
    <citation type="journal article" date="2016" name="Nat. Commun.">
        <title>Thousands of microbial genomes shed light on interconnected biogeochemical processes in an aquifer system.</title>
        <authorList>
            <person name="Anantharaman K."/>
            <person name="Brown C.T."/>
            <person name="Hug L.A."/>
            <person name="Sharon I."/>
            <person name="Castelle C.J."/>
            <person name="Probst A.J."/>
            <person name="Thomas B.C."/>
            <person name="Singh A."/>
            <person name="Wilkins M.J."/>
            <person name="Karaoz U."/>
            <person name="Brodie E.L."/>
            <person name="Williams K.H."/>
            <person name="Hubbard S.S."/>
            <person name="Banfield J.F."/>
        </authorList>
    </citation>
    <scope>NUCLEOTIDE SEQUENCE [LARGE SCALE GENOMIC DNA]</scope>
</reference>
<dbReference type="InterPro" id="IPR042107">
    <property type="entry name" value="DNA-dir_RNA_pol_bsu_ext_1_sf"/>
</dbReference>
<evidence type="ECO:0000256" key="4">
    <source>
        <dbReference type="ARBA" id="ARBA00023163"/>
    </source>
</evidence>
<dbReference type="Pfam" id="PF04565">
    <property type="entry name" value="RNA_pol_Rpb2_3"/>
    <property type="match status" value="1"/>
</dbReference>
<feature type="domain" description="DNA-directed RNA polymerase subunit 2 hybrid-binding" evidence="9">
    <location>
        <begin position="587"/>
        <end position="980"/>
    </location>
</feature>
<dbReference type="InterPro" id="IPR019462">
    <property type="entry name" value="DNA-dir_RNA_pol_bsu_external_1"/>
</dbReference>
<comment type="catalytic activity">
    <reaction evidence="5 6 8">
        <text>RNA(n) + a ribonucleoside 5'-triphosphate = RNA(n+1) + diphosphate</text>
        <dbReference type="Rhea" id="RHEA:21248"/>
        <dbReference type="Rhea" id="RHEA-COMP:14527"/>
        <dbReference type="Rhea" id="RHEA-COMP:17342"/>
        <dbReference type="ChEBI" id="CHEBI:33019"/>
        <dbReference type="ChEBI" id="CHEBI:61557"/>
        <dbReference type="ChEBI" id="CHEBI:140395"/>
        <dbReference type="EC" id="2.7.7.6"/>
    </reaction>
</comment>
<keyword evidence="3 6" id="KW-0548">Nucleotidyltransferase</keyword>
<name>A0A1F4TLX9_UNCSA</name>
<evidence type="ECO:0000313" key="16">
    <source>
        <dbReference type="Proteomes" id="UP000177309"/>
    </source>
</evidence>
<evidence type="ECO:0000256" key="8">
    <source>
        <dbReference type="RuleBase" id="RU363031"/>
    </source>
</evidence>
<evidence type="ECO:0000259" key="10">
    <source>
        <dbReference type="Pfam" id="PF04560"/>
    </source>
</evidence>
<dbReference type="InterPro" id="IPR010243">
    <property type="entry name" value="RNA_pol_bsu_bac"/>
</dbReference>
<evidence type="ECO:0000313" key="15">
    <source>
        <dbReference type="EMBL" id="OGC33725.1"/>
    </source>
</evidence>
<dbReference type="PROSITE" id="PS01166">
    <property type="entry name" value="RNA_POL_BETA"/>
    <property type="match status" value="1"/>
</dbReference>
<evidence type="ECO:0000259" key="11">
    <source>
        <dbReference type="Pfam" id="PF04561"/>
    </source>
</evidence>
<dbReference type="Gene3D" id="3.90.1100.10">
    <property type="match status" value="1"/>
</dbReference>
<dbReference type="Pfam" id="PF04561">
    <property type="entry name" value="RNA_pol_Rpb2_2"/>
    <property type="match status" value="1"/>
</dbReference>
<proteinExistence type="inferred from homology"/>
<dbReference type="Pfam" id="PF04563">
    <property type="entry name" value="RNA_pol_Rpb2_1"/>
    <property type="match status" value="1"/>
</dbReference>
<dbReference type="Gene3D" id="2.40.50.100">
    <property type="match status" value="1"/>
</dbReference>
<dbReference type="InterPro" id="IPR007641">
    <property type="entry name" value="RNA_pol_Rpb2_7"/>
</dbReference>
<keyword evidence="1 6" id="KW-0240">DNA-directed RNA polymerase</keyword>
<dbReference type="FunFam" id="3.90.1800.10:FF:000001">
    <property type="entry name" value="DNA-directed RNA polymerase subunit beta"/>
    <property type="match status" value="1"/>
</dbReference>
<keyword evidence="4 6" id="KW-0804">Transcription</keyword>
<evidence type="ECO:0000256" key="7">
    <source>
        <dbReference type="RuleBase" id="RU000434"/>
    </source>
</evidence>
<evidence type="ECO:0000259" key="14">
    <source>
        <dbReference type="Pfam" id="PF10385"/>
    </source>
</evidence>
<dbReference type="InterPro" id="IPR037034">
    <property type="entry name" value="RNA_pol_Rpb2_2_sf"/>
</dbReference>
<dbReference type="EC" id="2.7.7.6" evidence="6 8"/>
<evidence type="ECO:0000256" key="3">
    <source>
        <dbReference type="ARBA" id="ARBA00022695"/>
    </source>
</evidence>
<dbReference type="Gene3D" id="3.90.1110.10">
    <property type="entry name" value="RNA polymerase Rpb2, domain 2"/>
    <property type="match status" value="1"/>
</dbReference>
<comment type="subunit">
    <text evidence="6 8">The RNAP catalytic core consists of 2 alpha, 1 beta, 1 beta' and 1 omega subunit. When a sigma factor is associated with the core the holoenzyme is formed, which can initiate transcription.</text>
</comment>
<evidence type="ECO:0000256" key="5">
    <source>
        <dbReference type="ARBA" id="ARBA00048552"/>
    </source>
</evidence>
<dbReference type="InterPro" id="IPR007644">
    <property type="entry name" value="RNA_pol_bsu_protrusion"/>
</dbReference>
<evidence type="ECO:0000259" key="9">
    <source>
        <dbReference type="Pfam" id="PF00562"/>
    </source>
</evidence>
<organism evidence="15 16">
    <name type="scientific">candidate division WOR-1 bacterium RIFOXYC2_FULL_41_25</name>
    <dbReference type="NCBI Taxonomy" id="1802586"/>
    <lineage>
        <taxon>Bacteria</taxon>
        <taxon>Bacillati</taxon>
        <taxon>Saganbacteria</taxon>
    </lineage>
</organism>
<dbReference type="Pfam" id="PF10385">
    <property type="entry name" value="RNA_pol_Rpb2_45"/>
    <property type="match status" value="1"/>
</dbReference>
<dbReference type="HAMAP" id="MF_01321">
    <property type="entry name" value="RNApol_bact_RpoB"/>
    <property type="match status" value="1"/>
</dbReference>
<dbReference type="Pfam" id="PF00562">
    <property type="entry name" value="RNA_pol_Rpb2_6"/>
    <property type="match status" value="1"/>
</dbReference>
<dbReference type="InterPro" id="IPR014724">
    <property type="entry name" value="RNA_pol_RPB2_OB-fold"/>
</dbReference>
<dbReference type="Gene3D" id="2.40.270.10">
    <property type="entry name" value="DNA-directed RNA polymerase, subunit 2, domain 6"/>
    <property type="match status" value="1"/>
</dbReference>
<dbReference type="GO" id="GO:0003677">
    <property type="term" value="F:DNA binding"/>
    <property type="evidence" value="ECO:0007669"/>
    <property type="project" value="UniProtKB-UniRule"/>
</dbReference>
<dbReference type="Gene3D" id="2.40.50.150">
    <property type="match status" value="1"/>
</dbReference>
<protein>
    <recommendedName>
        <fullName evidence="6 8">DNA-directed RNA polymerase subunit beta</fullName>
        <shortName evidence="6">RNAP subunit beta</shortName>
        <ecNumber evidence="6 8">2.7.7.6</ecNumber>
    </recommendedName>
    <alternativeName>
        <fullName evidence="6">RNA polymerase subunit beta</fullName>
    </alternativeName>
    <alternativeName>
        <fullName evidence="6">Transcriptase subunit beta</fullName>
    </alternativeName>
</protein>
<evidence type="ECO:0000256" key="6">
    <source>
        <dbReference type="HAMAP-Rule" id="MF_01321"/>
    </source>
</evidence>
<evidence type="ECO:0000259" key="12">
    <source>
        <dbReference type="Pfam" id="PF04563"/>
    </source>
</evidence>
<dbReference type="SUPFAM" id="SSF64484">
    <property type="entry name" value="beta and beta-prime subunits of DNA dependent RNA-polymerase"/>
    <property type="match status" value="1"/>
</dbReference>
<evidence type="ECO:0000256" key="1">
    <source>
        <dbReference type="ARBA" id="ARBA00022478"/>
    </source>
</evidence>
<dbReference type="Proteomes" id="UP000177309">
    <property type="component" value="Unassembled WGS sequence"/>
</dbReference>
<feature type="domain" description="RNA polymerase beta subunit protrusion" evidence="12">
    <location>
        <begin position="24"/>
        <end position="360"/>
    </location>
</feature>
<feature type="domain" description="RNA polymerase Rpb2" evidence="13">
    <location>
        <begin position="378"/>
        <end position="445"/>
    </location>
</feature>
<feature type="domain" description="DNA-directed RNA polymerase beta subunit external 1" evidence="14">
    <location>
        <begin position="456"/>
        <end position="521"/>
    </location>
</feature>
<dbReference type="EMBL" id="MEUI01000028">
    <property type="protein sequence ID" value="OGC33725.1"/>
    <property type="molecule type" value="Genomic_DNA"/>
</dbReference>
<dbReference type="GO" id="GO:0000428">
    <property type="term" value="C:DNA-directed RNA polymerase complex"/>
    <property type="evidence" value="ECO:0007669"/>
    <property type="project" value="UniProtKB-KW"/>
</dbReference>
<dbReference type="CDD" id="cd00653">
    <property type="entry name" value="RNA_pol_B_RPB2"/>
    <property type="match status" value="1"/>
</dbReference>